<dbReference type="CDD" id="cd00519">
    <property type="entry name" value="Lipase_3"/>
    <property type="match status" value="1"/>
</dbReference>
<feature type="chain" id="PRO_5040815394" description="Fungal lipase-type domain-containing protein" evidence="1">
    <location>
        <begin position="20"/>
        <end position="279"/>
    </location>
</feature>
<reference evidence="4" key="1">
    <citation type="journal article" date="2023" name="Commun. Biol.">
        <title>Genome analysis of Parmales, the sister group of diatoms, reveals the evolutionary specialization of diatoms from phago-mixotrophs to photoautotrophs.</title>
        <authorList>
            <person name="Ban H."/>
            <person name="Sato S."/>
            <person name="Yoshikawa S."/>
            <person name="Yamada K."/>
            <person name="Nakamura Y."/>
            <person name="Ichinomiya M."/>
            <person name="Sato N."/>
            <person name="Blanc-Mathieu R."/>
            <person name="Endo H."/>
            <person name="Kuwata A."/>
            <person name="Ogata H."/>
        </authorList>
    </citation>
    <scope>NUCLEOTIDE SEQUENCE [LARGE SCALE GENOMIC DNA]</scope>
</reference>
<dbReference type="PANTHER" id="PTHR45856">
    <property type="entry name" value="ALPHA/BETA-HYDROLASES SUPERFAMILY PROTEIN"/>
    <property type="match status" value="1"/>
</dbReference>
<dbReference type="EMBL" id="BLQM01000454">
    <property type="protein sequence ID" value="GMH90660.1"/>
    <property type="molecule type" value="Genomic_DNA"/>
</dbReference>
<feature type="domain" description="Fungal lipase-type" evidence="2">
    <location>
        <begin position="83"/>
        <end position="220"/>
    </location>
</feature>
<dbReference type="SUPFAM" id="SSF53474">
    <property type="entry name" value="alpha/beta-Hydrolases"/>
    <property type="match status" value="1"/>
</dbReference>
<dbReference type="Proteomes" id="UP001162640">
    <property type="component" value="Unassembled WGS sequence"/>
</dbReference>
<feature type="signal peptide" evidence="1">
    <location>
        <begin position="1"/>
        <end position="19"/>
    </location>
</feature>
<dbReference type="GO" id="GO:0006629">
    <property type="term" value="P:lipid metabolic process"/>
    <property type="evidence" value="ECO:0007669"/>
    <property type="project" value="InterPro"/>
</dbReference>
<gene>
    <name evidence="3" type="ORF">TL16_g11832</name>
</gene>
<evidence type="ECO:0000259" key="2">
    <source>
        <dbReference type="Pfam" id="PF01764"/>
    </source>
</evidence>
<organism evidence="3 4">
    <name type="scientific">Triparma laevis f. inornata</name>
    <dbReference type="NCBI Taxonomy" id="1714386"/>
    <lineage>
        <taxon>Eukaryota</taxon>
        <taxon>Sar</taxon>
        <taxon>Stramenopiles</taxon>
        <taxon>Ochrophyta</taxon>
        <taxon>Bolidophyceae</taxon>
        <taxon>Parmales</taxon>
        <taxon>Triparmaceae</taxon>
        <taxon>Triparma</taxon>
    </lineage>
</organism>
<keyword evidence="1" id="KW-0732">Signal</keyword>
<proteinExistence type="predicted"/>
<protein>
    <recommendedName>
        <fullName evidence="2">Fungal lipase-type domain-containing protein</fullName>
    </recommendedName>
</protein>
<name>A0A9W7BMJ5_9STRA</name>
<dbReference type="InterPro" id="IPR029058">
    <property type="entry name" value="AB_hydrolase_fold"/>
</dbReference>
<accession>A0A9W7BMJ5</accession>
<sequence length="279" mass="30846">MPNLLVLLPLLLLPLTTHSYSEDEAIRNVHIAGMSYCSTDQISSGDNNHYKSLDGSFSVGQVWSNSSLQFVTGYDGSENALTLAVRGSEDIDNWLDNLDIIKTSPYDDDSSVEVHKGFWEEYTTLRDDMISYLLTEAGKHSTTKLKLTGHSSGAANAMLLAYDVARGQAIGLEDFQVSALYTFGEPRVGNTAFADSVISLEIPHTRVVHYRDIVPHVPPHLMGFHHSPQEIWYDSEDSSHYVECSETDGEDSACSKSEWYFTASDHCTYIDLAICSAGC</sequence>
<dbReference type="Pfam" id="PF01764">
    <property type="entry name" value="Lipase_3"/>
    <property type="match status" value="1"/>
</dbReference>
<evidence type="ECO:0000313" key="4">
    <source>
        <dbReference type="Proteomes" id="UP001162640"/>
    </source>
</evidence>
<evidence type="ECO:0000256" key="1">
    <source>
        <dbReference type="SAM" id="SignalP"/>
    </source>
</evidence>
<comment type="caution">
    <text evidence="3">The sequence shown here is derived from an EMBL/GenBank/DDBJ whole genome shotgun (WGS) entry which is preliminary data.</text>
</comment>
<dbReference type="Gene3D" id="3.40.50.1820">
    <property type="entry name" value="alpha/beta hydrolase"/>
    <property type="match status" value="1"/>
</dbReference>
<dbReference type="InterPro" id="IPR051218">
    <property type="entry name" value="Sec_MonoDiacylglyc_Lipase"/>
</dbReference>
<dbReference type="PANTHER" id="PTHR45856:SF25">
    <property type="entry name" value="FUNGAL LIPASE-LIKE DOMAIN-CONTAINING PROTEIN"/>
    <property type="match status" value="1"/>
</dbReference>
<dbReference type="AlphaFoldDB" id="A0A9W7BMJ5"/>
<evidence type="ECO:0000313" key="3">
    <source>
        <dbReference type="EMBL" id="GMH90660.1"/>
    </source>
</evidence>
<dbReference type="InterPro" id="IPR002921">
    <property type="entry name" value="Fungal_lipase-type"/>
</dbReference>